<name>U9T4H3_RHIID</name>
<protein>
    <submittedName>
        <fullName evidence="1">Uncharacterized protein</fullName>
    </submittedName>
</protein>
<dbReference type="AlphaFoldDB" id="U9T4H3"/>
<sequence>MEISSRTVPRVVNLILVDYYKLNGGYGTLRHFVEAISTKGCFAEAIHRRNVSPKGCFSEGIFCRREVSPKGCFTEGIFRRKDVSPIVHFTESISPNRPFRRIPSYRIPSYRIPSYRKW</sequence>
<evidence type="ECO:0000313" key="1">
    <source>
        <dbReference type="EMBL" id="ERZ98285.1"/>
    </source>
</evidence>
<accession>U9T4H3</accession>
<dbReference type="EMBL" id="KI298893">
    <property type="protein sequence ID" value="ERZ98285.1"/>
    <property type="molecule type" value="Genomic_DNA"/>
</dbReference>
<proteinExistence type="predicted"/>
<dbReference type="HOGENOM" id="CLU_2074398_0_0_1"/>
<reference evidence="1" key="1">
    <citation type="submission" date="2013-07" db="EMBL/GenBank/DDBJ databases">
        <title>The genome of an arbuscular mycorrhizal fungus provides insights into the evolution of the oldest plant symbiosis.</title>
        <authorList>
            <consortium name="DOE Joint Genome Institute"/>
            <person name="Tisserant E."/>
            <person name="Malbreil M."/>
            <person name="Kuo A."/>
            <person name="Kohler A."/>
            <person name="Symeonidi A."/>
            <person name="Balestrini R."/>
            <person name="Charron P."/>
            <person name="Duensing N."/>
            <person name="Frei-dit-Frey N."/>
            <person name="Gianinazzi-Pearson V."/>
            <person name="Gilbert B."/>
            <person name="Handa Y."/>
            <person name="Hijri M."/>
            <person name="Kaul R."/>
            <person name="Kawaguchi M."/>
            <person name="Krajinski F."/>
            <person name="Lammers P."/>
            <person name="Lapierre D."/>
            <person name="Masclaux F.G."/>
            <person name="Murat C."/>
            <person name="Morin E."/>
            <person name="Ndikumana S."/>
            <person name="Pagni M."/>
            <person name="Petitpierre D."/>
            <person name="Requena N."/>
            <person name="Rosikiewicz P."/>
            <person name="Riley R."/>
            <person name="Saito K."/>
            <person name="San Clemente H."/>
            <person name="Shapiro H."/>
            <person name="van Tuinen D."/>
            <person name="Becard G."/>
            <person name="Bonfante P."/>
            <person name="Paszkowski U."/>
            <person name="Shachar-Hill Y."/>
            <person name="Young J.P."/>
            <person name="Sanders I.R."/>
            <person name="Henrissat B."/>
            <person name="Rensing S.A."/>
            <person name="Grigoriev I.V."/>
            <person name="Corradi N."/>
            <person name="Roux C."/>
            <person name="Martin F."/>
        </authorList>
    </citation>
    <scope>NUCLEOTIDE SEQUENCE</scope>
    <source>
        <strain evidence="1">DAOM 197198</strain>
    </source>
</reference>
<gene>
    <name evidence="1" type="ORF">GLOINDRAFT_10688</name>
</gene>
<organism evidence="1">
    <name type="scientific">Rhizophagus irregularis (strain DAOM 181602 / DAOM 197198 / MUCL 43194)</name>
    <name type="common">Arbuscular mycorrhizal fungus</name>
    <name type="synonym">Glomus intraradices</name>
    <dbReference type="NCBI Taxonomy" id="747089"/>
    <lineage>
        <taxon>Eukaryota</taxon>
        <taxon>Fungi</taxon>
        <taxon>Fungi incertae sedis</taxon>
        <taxon>Mucoromycota</taxon>
        <taxon>Glomeromycotina</taxon>
        <taxon>Glomeromycetes</taxon>
        <taxon>Glomerales</taxon>
        <taxon>Glomeraceae</taxon>
        <taxon>Rhizophagus</taxon>
    </lineage>
</organism>